<dbReference type="RefSeq" id="WP_190952938.1">
    <property type="nucleotide sequence ID" value="NZ_JACJTC010000058.1"/>
</dbReference>
<gene>
    <name evidence="1" type="ORF">H6G94_35750</name>
</gene>
<dbReference type="EMBL" id="JACJTC010000058">
    <property type="protein sequence ID" value="MBD2616514.1"/>
    <property type="molecule type" value="Genomic_DNA"/>
</dbReference>
<accession>A0ABR8HMT4</accession>
<evidence type="ECO:0000313" key="1">
    <source>
        <dbReference type="EMBL" id="MBD2616514.1"/>
    </source>
</evidence>
<proteinExistence type="predicted"/>
<keyword evidence="2" id="KW-1185">Reference proteome</keyword>
<organism evidence="1 2">
    <name type="scientific">Nostoc punctiforme FACHB-252</name>
    <dbReference type="NCBI Taxonomy" id="1357509"/>
    <lineage>
        <taxon>Bacteria</taxon>
        <taxon>Bacillati</taxon>
        <taxon>Cyanobacteriota</taxon>
        <taxon>Cyanophyceae</taxon>
        <taxon>Nostocales</taxon>
        <taxon>Nostocaceae</taxon>
        <taxon>Nostoc</taxon>
    </lineage>
</organism>
<reference evidence="1 2" key="1">
    <citation type="journal article" date="2020" name="ISME J.">
        <title>Comparative genomics reveals insights into cyanobacterial evolution and habitat adaptation.</title>
        <authorList>
            <person name="Chen M.Y."/>
            <person name="Teng W.K."/>
            <person name="Zhao L."/>
            <person name="Hu C.X."/>
            <person name="Zhou Y.K."/>
            <person name="Han B.P."/>
            <person name="Song L.R."/>
            <person name="Shu W.S."/>
        </authorList>
    </citation>
    <scope>NUCLEOTIDE SEQUENCE [LARGE SCALE GENOMIC DNA]</scope>
    <source>
        <strain evidence="1 2">FACHB-252</strain>
    </source>
</reference>
<protein>
    <submittedName>
        <fullName evidence="1">Uncharacterized protein</fullName>
    </submittedName>
</protein>
<dbReference type="Proteomes" id="UP000606396">
    <property type="component" value="Unassembled WGS sequence"/>
</dbReference>
<comment type="caution">
    <text evidence="1">The sequence shown here is derived from an EMBL/GenBank/DDBJ whole genome shotgun (WGS) entry which is preliminary data.</text>
</comment>
<name>A0ABR8HMT4_NOSPU</name>
<evidence type="ECO:0000313" key="2">
    <source>
        <dbReference type="Proteomes" id="UP000606396"/>
    </source>
</evidence>
<sequence length="230" mass="26729">MKELFEQQKKLMQPVQDMLKNSYVHQRLNQPELLRESILQQKSGLDNLRGRNSAFDTLRESVLQQKLVLDTLRERNSAFHILRESVLQQHSILDTFRGRNLALDALRESVAQQFLTKNLVEHSVVYDISLKQIFKDFQPINLIVNKPNFAIRLLEPSRIYTQFLDNTIKRILEAESQKVARVLQTSLHIAEIQLLTITEALSSIITVPIDDEVSDTRQLDLPFRRCIIEG</sequence>